<dbReference type="SUPFAM" id="SSF46785">
    <property type="entry name" value="Winged helix' DNA-binding domain"/>
    <property type="match status" value="1"/>
</dbReference>
<evidence type="ECO:0000256" key="2">
    <source>
        <dbReference type="ARBA" id="ARBA00023015"/>
    </source>
</evidence>
<dbReference type="InterPro" id="IPR005119">
    <property type="entry name" value="LysR_subst-bd"/>
</dbReference>
<keyword evidence="3" id="KW-0238">DNA-binding</keyword>
<dbReference type="PANTHER" id="PTHR30126">
    <property type="entry name" value="HTH-TYPE TRANSCRIPTIONAL REGULATOR"/>
    <property type="match status" value="1"/>
</dbReference>
<evidence type="ECO:0000259" key="5">
    <source>
        <dbReference type="PROSITE" id="PS50931"/>
    </source>
</evidence>
<dbReference type="PROSITE" id="PS50931">
    <property type="entry name" value="HTH_LYSR"/>
    <property type="match status" value="1"/>
</dbReference>
<dbReference type="InterPro" id="IPR036390">
    <property type="entry name" value="WH_DNA-bd_sf"/>
</dbReference>
<protein>
    <submittedName>
        <fullName evidence="6">LysR family transcriptional regulator</fullName>
    </submittedName>
</protein>
<evidence type="ECO:0000313" key="6">
    <source>
        <dbReference type="EMBL" id="RRJ23109.1"/>
    </source>
</evidence>
<sequence>MPASTLARFQRITPQQLRAFEATARLLSVTKAAQELYVSQPTVSVQLRELAATTGQRLFETTGRQIRLTQAGEELYKAVRDVAACWQRFESRIAEINGLVSGRLRIAAVTTAEYFVPDLLGPFAAAHQGVEIELAIENRDRVVGRLHQGIDDLAVMMMPPDDLPLERIQFQINPLVIIASSKHALIDKKIELSELSNDRWLMREPGSGTRMAAEQHFDELGFKPNVVMSLGSNEAIKHAVAAGLGIAVLSQLAVQPALWPGRYTTGAGTQHNGPSDTSVLLQAGLGIMQVNNFPILRRWSVVWRKDSPLSAAARHFLDYLQASQSEPKV</sequence>
<dbReference type="GO" id="GO:0000976">
    <property type="term" value="F:transcription cis-regulatory region binding"/>
    <property type="evidence" value="ECO:0007669"/>
    <property type="project" value="TreeGrafter"/>
</dbReference>
<dbReference type="Pfam" id="PF00126">
    <property type="entry name" value="HTH_1"/>
    <property type="match status" value="1"/>
</dbReference>
<evidence type="ECO:0000256" key="4">
    <source>
        <dbReference type="ARBA" id="ARBA00023163"/>
    </source>
</evidence>
<dbReference type="Proteomes" id="UP000276260">
    <property type="component" value="Unassembled WGS sequence"/>
</dbReference>
<gene>
    <name evidence="6" type="ORF">EIK76_03205</name>
</gene>
<dbReference type="Gene3D" id="3.40.190.10">
    <property type="entry name" value="Periplasmic binding protein-like II"/>
    <property type="match status" value="2"/>
</dbReference>
<evidence type="ECO:0000313" key="7">
    <source>
        <dbReference type="Proteomes" id="UP000276260"/>
    </source>
</evidence>
<accession>A0A3P3QRF8</accession>
<dbReference type="OrthoDB" id="5964649at2"/>
<dbReference type="InterPro" id="IPR036388">
    <property type="entry name" value="WH-like_DNA-bd_sf"/>
</dbReference>
<dbReference type="RefSeq" id="WP_046520947.1">
    <property type="nucleotide sequence ID" value="NZ_LAVS01000088.1"/>
</dbReference>
<comment type="caution">
    <text evidence="6">The sequence shown here is derived from an EMBL/GenBank/DDBJ whole genome shotgun (WGS) entry which is preliminary data.</text>
</comment>
<organism evidence="6 7">
    <name type="scientific">Rheinheimera mesophila</name>
    <dbReference type="NCBI Taxonomy" id="1547515"/>
    <lineage>
        <taxon>Bacteria</taxon>
        <taxon>Pseudomonadati</taxon>
        <taxon>Pseudomonadota</taxon>
        <taxon>Gammaproteobacteria</taxon>
        <taxon>Chromatiales</taxon>
        <taxon>Chromatiaceae</taxon>
        <taxon>Rheinheimera</taxon>
    </lineage>
</organism>
<name>A0A3P3QRF8_9GAMM</name>
<proteinExistence type="inferred from homology"/>
<dbReference type="Gene3D" id="1.10.10.10">
    <property type="entry name" value="Winged helix-like DNA-binding domain superfamily/Winged helix DNA-binding domain"/>
    <property type="match status" value="1"/>
</dbReference>
<dbReference type="GO" id="GO:0003700">
    <property type="term" value="F:DNA-binding transcription factor activity"/>
    <property type="evidence" value="ECO:0007669"/>
    <property type="project" value="InterPro"/>
</dbReference>
<keyword evidence="7" id="KW-1185">Reference proteome</keyword>
<dbReference type="Pfam" id="PF03466">
    <property type="entry name" value="LysR_substrate"/>
    <property type="match status" value="1"/>
</dbReference>
<dbReference type="PRINTS" id="PR00039">
    <property type="entry name" value="HTHLYSR"/>
</dbReference>
<evidence type="ECO:0000256" key="1">
    <source>
        <dbReference type="ARBA" id="ARBA00009437"/>
    </source>
</evidence>
<keyword evidence="2" id="KW-0805">Transcription regulation</keyword>
<dbReference type="SUPFAM" id="SSF53850">
    <property type="entry name" value="Periplasmic binding protein-like II"/>
    <property type="match status" value="1"/>
</dbReference>
<dbReference type="InterPro" id="IPR000847">
    <property type="entry name" value="LysR_HTH_N"/>
</dbReference>
<dbReference type="AlphaFoldDB" id="A0A3P3QRF8"/>
<keyword evidence="4" id="KW-0804">Transcription</keyword>
<feature type="domain" description="HTH lysR-type" evidence="5">
    <location>
        <begin position="12"/>
        <end position="69"/>
    </location>
</feature>
<reference evidence="6 7" key="1">
    <citation type="submission" date="2018-11" db="EMBL/GenBank/DDBJ databases">
        <title>Draft genome analysis of Rheinheimera mesophila isolated from an industrial waste site.</title>
        <authorList>
            <person name="Yu Q."/>
            <person name="Qi Y."/>
            <person name="Zhang H."/>
            <person name="Lu Y."/>
            <person name="Pu J."/>
        </authorList>
    </citation>
    <scope>NUCLEOTIDE SEQUENCE [LARGE SCALE GENOMIC DNA]</scope>
    <source>
        <strain evidence="6 7">IITR13</strain>
    </source>
</reference>
<comment type="similarity">
    <text evidence="1">Belongs to the LysR transcriptional regulatory family.</text>
</comment>
<dbReference type="EMBL" id="RRCF01000001">
    <property type="protein sequence ID" value="RRJ23109.1"/>
    <property type="molecule type" value="Genomic_DNA"/>
</dbReference>
<dbReference type="PANTHER" id="PTHR30126:SF5">
    <property type="entry name" value="HTH-TYPE TRANSCRIPTIONAL ACTIVATOR CMPR"/>
    <property type="match status" value="1"/>
</dbReference>
<evidence type="ECO:0000256" key="3">
    <source>
        <dbReference type="ARBA" id="ARBA00023125"/>
    </source>
</evidence>